<proteinExistence type="predicted"/>
<evidence type="ECO:0000313" key="2">
    <source>
        <dbReference type="Proteomes" id="UP001642720"/>
    </source>
</evidence>
<dbReference type="Proteomes" id="UP001642720">
    <property type="component" value="Unassembled WGS sequence"/>
</dbReference>
<comment type="caution">
    <text evidence="1">The sequence shown here is derived from an EMBL/GenBank/DDBJ whole genome shotgun (WGS) entry which is preliminary data.</text>
</comment>
<keyword evidence="2" id="KW-1185">Reference proteome</keyword>
<name>A0ABY2H454_9HYPO</name>
<protein>
    <submittedName>
        <fullName evidence="1">Uncharacterized protein</fullName>
    </submittedName>
</protein>
<dbReference type="EMBL" id="PPTA01000006">
    <property type="protein sequence ID" value="TFB02516.1"/>
    <property type="molecule type" value="Genomic_DNA"/>
</dbReference>
<accession>A0ABY2H454</accession>
<organism evidence="1 2">
    <name type="scientific">Trichoderma ghanense</name>
    <dbReference type="NCBI Taxonomy" id="65468"/>
    <lineage>
        <taxon>Eukaryota</taxon>
        <taxon>Fungi</taxon>
        <taxon>Dikarya</taxon>
        <taxon>Ascomycota</taxon>
        <taxon>Pezizomycotina</taxon>
        <taxon>Sordariomycetes</taxon>
        <taxon>Hypocreomycetidae</taxon>
        <taxon>Hypocreales</taxon>
        <taxon>Hypocreaceae</taxon>
        <taxon>Trichoderma</taxon>
    </lineage>
</organism>
<reference evidence="1 2" key="1">
    <citation type="submission" date="2018-01" db="EMBL/GenBank/DDBJ databases">
        <title>Genome characterization of the sugarcane-associated fungus Trichoderma ghanense CCMA-1212 and their application in lignocelulose bioconversion.</title>
        <authorList>
            <person name="Steindorff A.S."/>
            <person name="Mendes T.D."/>
            <person name="Vilela E.S.D."/>
            <person name="Rodrigues D.S."/>
            <person name="Formighieri E.F."/>
            <person name="Melo I.S."/>
            <person name="Favaro L.C.L."/>
        </authorList>
    </citation>
    <scope>NUCLEOTIDE SEQUENCE [LARGE SCALE GENOMIC DNA]</scope>
    <source>
        <strain evidence="1 2">CCMA-1212</strain>
    </source>
</reference>
<evidence type="ECO:0000313" key="1">
    <source>
        <dbReference type="EMBL" id="TFB02516.1"/>
    </source>
</evidence>
<dbReference type="RefSeq" id="XP_073558717.1">
    <property type="nucleotide sequence ID" value="XM_073702323.1"/>
</dbReference>
<dbReference type="GeneID" id="300576773"/>
<sequence>MPDRLARHAKREAETKNSMPIFPVHVLCSLLRWPSLGGTASHLGGHMDTEVVGANVRSGLVKSDAPPCLTLTLPEVTLFP</sequence>
<gene>
    <name evidence="1" type="ORF">CCMA1212_005042</name>
</gene>